<accession>A0A7K7PX07</accession>
<feature type="region of interest" description="Disordered" evidence="3">
    <location>
        <begin position="117"/>
        <end position="142"/>
    </location>
</feature>
<reference evidence="4 5" key="1">
    <citation type="submission" date="2019-09" db="EMBL/GenBank/DDBJ databases">
        <title>Bird 10,000 Genomes (B10K) Project - Family phase.</title>
        <authorList>
            <person name="Zhang G."/>
        </authorList>
    </citation>
    <scope>NUCLEOTIDE SEQUENCE [LARGE SCALE GENOMIC DNA]</scope>
    <source>
        <strain evidence="4">OUT-0054</strain>
        <tissue evidence="4">Blood</tissue>
    </source>
</reference>
<dbReference type="Proteomes" id="UP000549775">
    <property type="component" value="Unassembled WGS sequence"/>
</dbReference>
<dbReference type="GO" id="GO:0005739">
    <property type="term" value="C:mitochondrion"/>
    <property type="evidence" value="ECO:0007669"/>
    <property type="project" value="TreeGrafter"/>
</dbReference>
<keyword evidence="5" id="KW-1185">Reference proteome</keyword>
<dbReference type="OrthoDB" id="4983at2759"/>
<evidence type="ECO:0000313" key="5">
    <source>
        <dbReference type="Proteomes" id="UP000549775"/>
    </source>
</evidence>
<dbReference type="SUPFAM" id="SSF82657">
    <property type="entry name" value="BolA-like"/>
    <property type="match status" value="1"/>
</dbReference>
<evidence type="ECO:0000256" key="2">
    <source>
        <dbReference type="RuleBase" id="RU003860"/>
    </source>
</evidence>
<evidence type="ECO:0000256" key="3">
    <source>
        <dbReference type="SAM" id="MobiDB-lite"/>
    </source>
</evidence>
<dbReference type="PANTHER" id="PTHR46229">
    <property type="entry name" value="BOLA TRANSCRIPTION REGULATOR"/>
    <property type="match status" value="1"/>
</dbReference>
<feature type="non-terminal residue" evidence="4">
    <location>
        <position position="1"/>
    </location>
</feature>
<dbReference type="Gene3D" id="3.10.20.90">
    <property type="entry name" value="Phosphatidylinositol 3-kinase Catalytic Subunit, Chain A, domain 1"/>
    <property type="match status" value="1"/>
</dbReference>
<proteinExistence type="inferred from homology"/>
<dbReference type="InterPro" id="IPR050961">
    <property type="entry name" value="BolA/IbaG_stress_morph_reg"/>
</dbReference>
<evidence type="ECO:0000313" key="4">
    <source>
        <dbReference type="EMBL" id="NWZ71381.1"/>
    </source>
</evidence>
<name>A0A7K7PX07_ACRAR</name>
<dbReference type="Pfam" id="PF01722">
    <property type="entry name" value="BolA"/>
    <property type="match status" value="1"/>
</dbReference>
<evidence type="ECO:0000256" key="1">
    <source>
        <dbReference type="ARBA" id="ARBA00005578"/>
    </source>
</evidence>
<comment type="caution">
    <text evidence="4">The sequence shown here is derived from an EMBL/GenBank/DDBJ whole genome shotgun (WGS) entry which is preliminary data.</text>
</comment>
<sequence>SLSAAPQISLLSCSPPPMPGPLLAAAGGAMGGAGGPLARTIRAKLTAALQPTHLEVRDDSSRHGGPPGAETHFGVLVVSESFAGLPLLQRHRLVHEALRTELAGPLHALQVIARTPQQWQSDPQAPPAPPCLGGSKRDKRRG</sequence>
<dbReference type="InterPro" id="IPR036065">
    <property type="entry name" value="BolA-like_sf"/>
</dbReference>
<protein>
    <submittedName>
        <fullName evidence="4">BOLA1 protein</fullName>
    </submittedName>
</protein>
<comment type="similarity">
    <text evidence="1 2">Belongs to the BolA/IbaG family.</text>
</comment>
<feature type="non-terminal residue" evidence="4">
    <location>
        <position position="142"/>
    </location>
</feature>
<gene>
    <name evidence="4" type="primary">Bola1</name>
    <name evidence="4" type="ORF">ACRARU_R14451</name>
</gene>
<dbReference type="PANTHER" id="PTHR46229:SF2">
    <property type="entry name" value="BOLA-LIKE PROTEIN 1"/>
    <property type="match status" value="1"/>
</dbReference>
<dbReference type="AlphaFoldDB" id="A0A7K7PX07"/>
<dbReference type="EMBL" id="VZST01002909">
    <property type="protein sequence ID" value="NWZ71381.1"/>
    <property type="molecule type" value="Genomic_DNA"/>
</dbReference>
<dbReference type="InterPro" id="IPR002634">
    <property type="entry name" value="BolA"/>
</dbReference>
<organism evidence="4 5">
    <name type="scientific">Acrocephalus arundinaceus</name>
    <name type="common">Great reed-warbler</name>
    <dbReference type="NCBI Taxonomy" id="39621"/>
    <lineage>
        <taxon>Eukaryota</taxon>
        <taxon>Metazoa</taxon>
        <taxon>Chordata</taxon>
        <taxon>Craniata</taxon>
        <taxon>Vertebrata</taxon>
        <taxon>Euteleostomi</taxon>
        <taxon>Archelosauria</taxon>
        <taxon>Archosauria</taxon>
        <taxon>Dinosauria</taxon>
        <taxon>Saurischia</taxon>
        <taxon>Theropoda</taxon>
        <taxon>Coelurosauria</taxon>
        <taxon>Aves</taxon>
        <taxon>Neognathae</taxon>
        <taxon>Neoaves</taxon>
        <taxon>Telluraves</taxon>
        <taxon>Australaves</taxon>
        <taxon>Passeriformes</taxon>
        <taxon>Sylvioidea</taxon>
        <taxon>Sylviidae</taxon>
        <taxon>Acrocephalinae</taxon>
        <taxon>Acrocephalus</taxon>
    </lineage>
</organism>